<feature type="compositionally biased region" description="Basic and acidic residues" evidence="11">
    <location>
        <begin position="1186"/>
        <end position="1209"/>
    </location>
</feature>
<keyword evidence="8" id="KW-0965">Cell junction</keyword>
<keyword evidence="5" id="KW-0597">Phosphoprotein</keyword>
<dbReference type="GO" id="GO:0000226">
    <property type="term" value="P:microtubule cytoskeleton organization"/>
    <property type="evidence" value="ECO:0007669"/>
    <property type="project" value="TreeGrafter"/>
</dbReference>
<dbReference type="InterPro" id="IPR036034">
    <property type="entry name" value="PDZ_sf"/>
</dbReference>
<feature type="region of interest" description="Disordered" evidence="11">
    <location>
        <begin position="310"/>
        <end position="369"/>
    </location>
</feature>
<keyword evidence="10" id="KW-0131">Cell cycle</keyword>
<keyword evidence="7" id="KW-0677">Repeat</keyword>
<evidence type="ECO:0000256" key="4">
    <source>
        <dbReference type="ARBA" id="ARBA00022427"/>
    </source>
</evidence>
<feature type="compositionally biased region" description="Polar residues" evidence="11">
    <location>
        <begin position="332"/>
        <end position="343"/>
    </location>
</feature>
<dbReference type="GO" id="GO:0005912">
    <property type="term" value="C:adherens junction"/>
    <property type="evidence" value="ECO:0007669"/>
    <property type="project" value="TreeGrafter"/>
</dbReference>
<dbReference type="CDD" id="cd06691">
    <property type="entry name" value="PDZ1_Par3-like"/>
    <property type="match status" value="1"/>
</dbReference>
<dbReference type="SMART" id="SM00228">
    <property type="entry name" value="PDZ"/>
    <property type="match status" value="3"/>
</dbReference>
<dbReference type="GO" id="GO:0005938">
    <property type="term" value="C:cell cortex"/>
    <property type="evidence" value="ECO:0007669"/>
    <property type="project" value="TreeGrafter"/>
</dbReference>
<feature type="compositionally biased region" description="Polar residues" evidence="11">
    <location>
        <begin position="801"/>
        <end position="814"/>
    </location>
</feature>
<sequence>MKVTVQFGRTGIVVPCGDGTLRVQQLIQQSVQRYCRNTAKDVGYLVRIHHLEYTDGGILDPDDILMDVVEDKDKLVAVYEEQELHHEADVANGSLTDRHSPDTFGSEMAAQLAVFQPITGEIEVTSSALKASTPLLVRRSSDPAMAPPAELQAGASHPDDTATRNLKLITAAGVNFPSTDPGKVDHLGHTDKHLKILFSNDITKKVEFSGDGGPLGIHVVPFTSTLSGRFLGLCIRGIEENSRSKRERLFIENECIVTINDTDLTDKTFVQAQEIFRNAVQAPSVQLEIVPGCNRERYEKSAIGCLINHKHEDNNAKPKVPPPMHSKLSVKQIDSVSSNNSESGLPLVSAQISSPTQTRSNSHSLLAKKTSSPTVFGGLGSKKQGKKIKIDLKKGSEGLGFTVVTRESSAHGTPGPILVKNILLKGAAVKDGRLQSGDRILEVNGVDIMGKTQEELVAMLRSTKQGETVSLVVARQEDVFIPRELKGEHNCNLPLDDRKENLTFEIPLNDSGSAGLGISLKGNKSKETGADLGIFIKAILHGGAAFKDGRLRTNDQLIEVNGELLMEKSNHEALEALRRSMSMEGNIRGMIQVMVARRVEKPREDCLEFGNVQPYSAHSRNGAGQYFVQPYSTREKVTMGSNEAEEIPPPIPPHPDEEDAVEVLYTRPFQKDSSEVSPGSQLLQQKVTAGTPELKPDKASVRISSSKSMDLVADESNVRSLTVHQTDSSERDVGPMLGLKKSSSLESLQTAVAEVRKNELPFHRPRPHMVRGRGCNESFRAAIDKSYDGPEIPEDVDSEDSSQSGRETPGSESALQGPVDLEDGESSDSKTKKDKKKKDKKQKVKTKGKEKAKEKKKGNDSQEKEEKKAKKKGFGAMLRFGKKKEEKGGKAEQKAKQKGDILSEEELEKMKEERDRIEAKHQELRERQARERSEQQAVPSLSIPNIEDDDMDPNYARVNHFREPPPPAASFQPPSPQLNTINLPRDLAIEQENLEGLYAKVNKQRLPPPDSTPPSNLDRIHQLRKEYHQARREGAIPSYEEHEGRWRANDYEAHWVSVKGPNGRHPSTVEAQQHRHRFEEMDHQYDSLIRRGAADPEEFQLQPHSSYGDREPPRYMGPHHPPMGYPYRGNYSRTISDSRLDPRIPDYMNNTRREAAYNPPAHYKGPHRHDVPPSPPQTFKVLRYHDQNKAAYRETSPERYRNPYQDGRHRDPRQKNGMTAAV</sequence>
<dbReference type="Pfam" id="PF00595">
    <property type="entry name" value="PDZ"/>
    <property type="match status" value="2"/>
</dbReference>
<evidence type="ECO:0000256" key="7">
    <source>
        <dbReference type="ARBA" id="ARBA00022737"/>
    </source>
</evidence>
<dbReference type="GO" id="GO:0030010">
    <property type="term" value="P:establishment of cell polarity"/>
    <property type="evidence" value="ECO:0007669"/>
    <property type="project" value="TreeGrafter"/>
</dbReference>
<dbReference type="PANTHER" id="PTHR16484:SF4">
    <property type="entry name" value="PARTITIONING DEFECTIVE 3 HOMOLOG B"/>
    <property type="match status" value="1"/>
</dbReference>
<dbReference type="GO" id="GO:0008104">
    <property type="term" value="P:intracellular protein localization"/>
    <property type="evidence" value="ECO:0007669"/>
    <property type="project" value="TreeGrafter"/>
</dbReference>
<protein>
    <submittedName>
        <fullName evidence="13">Partitioning defective 3-like B</fullName>
    </submittedName>
</protein>
<dbReference type="InterPro" id="IPR052213">
    <property type="entry name" value="PAR3"/>
</dbReference>
<dbReference type="SUPFAM" id="SSF50156">
    <property type="entry name" value="PDZ domain-like"/>
    <property type="match status" value="3"/>
</dbReference>
<dbReference type="FunFam" id="2.30.42.10:FF:000078">
    <property type="entry name" value="Partitioning defective 3 homolog B"/>
    <property type="match status" value="1"/>
</dbReference>
<dbReference type="PROSITE" id="PS50106">
    <property type="entry name" value="PDZ"/>
    <property type="match status" value="2"/>
</dbReference>
<feature type="domain" description="PDZ" evidence="12">
    <location>
        <begin position="389"/>
        <end position="475"/>
    </location>
</feature>
<dbReference type="GO" id="GO:0005923">
    <property type="term" value="C:bicellular tight junction"/>
    <property type="evidence" value="ECO:0007669"/>
    <property type="project" value="UniProtKB-SubCell"/>
</dbReference>
<dbReference type="GO" id="GO:0007155">
    <property type="term" value="P:cell adhesion"/>
    <property type="evidence" value="ECO:0007669"/>
    <property type="project" value="TreeGrafter"/>
</dbReference>
<dbReference type="GO" id="GO:0051660">
    <property type="term" value="P:establishment of centrosome localization"/>
    <property type="evidence" value="ECO:0007669"/>
    <property type="project" value="TreeGrafter"/>
</dbReference>
<dbReference type="Pfam" id="PF12053">
    <property type="entry name" value="Par3_HAL_N_term"/>
    <property type="match status" value="1"/>
</dbReference>
<feature type="domain" description="PDZ" evidence="12">
    <location>
        <begin position="505"/>
        <end position="580"/>
    </location>
</feature>
<name>V9K8I7_CALMI</name>
<evidence type="ECO:0000256" key="2">
    <source>
        <dbReference type="ARBA" id="ARBA00004435"/>
    </source>
</evidence>
<dbReference type="EMBL" id="JW861557">
    <property type="protein sequence ID" value="AFO94074.1"/>
    <property type="molecule type" value="mRNA"/>
</dbReference>
<dbReference type="InterPro" id="IPR001478">
    <property type="entry name" value="PDZ"/>
</dbReference>
<evidence type="ECO:0000256" key="6">
    <source>
        <dbReference type="ARBA" id="ARBA00022618"/>
    </source>
</evidence>
<feature type="region of interest" description="Disordered" evidence="11">
    <location>
        <begin position="758"/>
        <end position="980"/>
    </location>
</feature>
<dbReference type="Gene3D" id="3.10.20.90">
    <property type="entry name" value="Phosphatidylinositol 3-kinase Catalytic Subunit, Chain A, domain 1"/>
    <property type="match status" value="1"/>
</dbReference>
<feature type="compositionally biased region" description="Basic and acidic residues" evidence="11">
    <location>
        <begin position="883"/>
        <end position="901"/>
    </location>
</feature>
<evidence type="ECO:0000256" key="11">
    <source>
        <dbReference type="SAM" id="MobiDB-lite"/>
    </source>
</evidence>
<evidence type="ECO:0000256" key="5">
    <source>
        <dbReference type="ARBA" id="ARBA00022553"/>
    </source>
</evidence>
<evidence type="ECO:0000256" key="8">
    <source>
        <dbReference type="ARBA" id="ARBA00022949"/>
    </source>
</evidence>
<dbReference type="GO" id="GO:0012505">
    <property type="term" value="C:endomembrane system"/>
    <property type="evidence" value="ECO:0007669"/>
    <property type="project" value="UniProtKB-SubCell"/>
</dbReference>
<feature type="compositionally biased region" description="Pro residues" evidence="11">
    <location>
        <begin position="964"/>
        <end position="976"/>
    </location>
</feature>
<dbReference type="CDD" id="cd23058">
    <property type="entry name" value="PDZ2_Par3-like"/>
    <property type="match status" value="1"/>
</dbReference>
<reference evidence="13" key="1">
    <citation type="journal article" date="2014" name="Nature">
        <title>Elephant shark genome provides unique insights into gnathostome evolution.</title>
        <authorList>
            <consortium name="International Elephant Shark Genome Sequencing Consortium"/>
            <person name="Venkatesh B."/>
            <person name="Lee A.P."/>
            <person name="Ravi V."/>
            <person name="Maurya A.K."/>
            <person name="Lian M.M."/>
            <person name="Swann J.B."/>
            <person name="Ohta Y."/>
            <person name="Flajnik M.F."/>
            <person name="Sutoh Y."/>
            <person name="Kasahara M."/>
            <person name="Hoon S."/>
            <person name="Gangu V."/>
            <person name="Roy S.W."/>
            <person name="Irimia M."/>
            <person name="Korzh V."/>
            <person name="Kondrychyn I."/>
            <person name="Lim Z.W."/>
            <person name="Tay B.H."/>
            <person name="Tohari S."/>
            <person name="Kong K.W."/>
            <person name="Ho S."/>
            <person name="Lorente-Galdos B."/>
            <person name="Quilez J."/>
            <person name="Marques-Bonet T."/>
            <person name="Raney B.J."/>
            <person name="Ingham P.W."/>
            <person name="Tay A."/>
            <person name="Hillier L.W."/>
            <person name="Minx P."/>
            <person name="Boehm T."/>
            <person name="Wilson R.K."/>
            <person name="Brenner S."/>
            <person name="Warren W.C."/>
        </authorList>
    </citation>
    <scope>NUCLEOTIDE SEQUENCE</scope>
    <source>
        <tissue evidence="13">Testis</tissue>
    </source>
</reference>
<dbReference type="GO" id="GO:0051301">
    <property type="term" value="P:cell division"/>
    <property type="evidence" value="ECO:0007669"/>
    <property type="project" value="UniProtKB-KW"/>
</dbReference>
<accession>V9K8I7</accession>
<evidence type="ECO:0000256" key="10">
    <source>
        <dbReference type="ARBA" id="ARBA00023306"/>
    </source>
</evidence>
<evidence type="ECO:0000256" key="1">
    <source>
        <dbReference type="ARBA" id="ARBA00004308"/>
    </source>
</evidence>
<comment type="similarity">
    <text evidence="3">Belongs to the PAR3 family.</text>
</comment>
<comment type="subcellular location">
    <subcellularLocation>
        <location evidence="2">Cell junction</location>
        <location evidence="2">Tight junction</location>
    </subcellularLocation>
    <subcellularLocation>
        <location evidence="1">Endomembrane system</location>
    </subcellularLocation>
</comment>
<dbReference type="AlphaFoldDB" id="V9K8I7"/>
<dbReference type="InterPro" id="IPR021922">
    <property type="entry name" value="Par3/HAL_N"/>
</dbReference>
<keyword evidence="6" id="KW-0132">Cell division</keyword>
<feature type="compositionally biased region" description="Basic residues" evidence="11">
    <location>
        <begin position="832"/>
        <end position="846"/>
    </location>
</feature>
<evidence type="ECO:0000256" key="3">
    <source>
        <dbReference type="ARBA" id="ARBA00005358"/>
    </source>
</evidence>
<dbReference type="GO" id="GO:0045197">
    <property type="term" value="P:establishment or maintenance of epithelial cell apical/basal polarity"/>
    <property type="evidence" value="ECO:0007669"/>
    <property type="project" value="TreeGrafter"/>
</dbReference>
<proteinExistence type="evidence at transcript level"/>
<dbReference type="Gene3D" id="2.30.42.10">
    <property type="match status" value="3"/>
</dbReference>
<feature type="compositionally biased region" description="Basic and acidic residues" evidence="11">
    <location>
        <begin position="908"/>
        <end position="934"/>
    </location>
</feature>
<feature type="compositionally biased region" description="Polar residues" evidence="11">
    <location>
        <begin position="350"/>
        <end position="369"/>
    </location>
</feature>
<dbReference type="FunFam" id="2.30.42.10:FF:000011">
    <property type="entry name" value="partitioning defective 3 homolog isoform X1"/>
    <property type="match status" value="1"/>
</dbReference>
<feature type="region of interest" description="Disordered" evidence="11">
    <location>
        <begin position="1186"/>
        <end position="1222"/>
    </location>
</feature>
<dbReference type="FunFam" id="3.10.20.90:FF:000017">
    <property type="entry name" value="partitioning defective 3 homolog isoform X2"/>
    <property type="match status" value="1"/>
</dbReference>
<feature type="region of interest" description="Disordered" evidence="11">
    <location>
        <begin position="140"/>
        <end position="160"/>
    </location>
</feature>
<evidence type="ECO:0000256" key="9">
    <source>
        <dbReference type="ARBA" id="ARBA00023136"/>
    </source>
</evidence>
<organism evidence="13">
    <name type="scientific">Callorhinchus milii</name>
    <name type="common">Ghost shark</name>
    <dbReference type="NCBI Taxonomy" id="7868"/>
    <lineage>
        <taxon>Eukaryota</taxon>
        <taxon>Metazoa</taxon>
        <taxon>Chordata</taxon>
        <taxon>Craniata</taxon>
        <taxon>Vertebrata</taxon>
        <taxon>Chondrichthyes</taxon>
        <taxon>Holocephali</taxon>
        <taxon>Chimaeriformes</taxon>
        <taxon>Callorhinchidae</taxon>
        <taxon>Callorhinchus</taxon>
    </lineage>
</organism>
<keyword evidence="9" id="KW-0472">Membrane</keyword>
<feature type="compositionally biased region" description="Basic and acidic residues" evidence="11">
    <location>
        <begin position="847"/>
        <end position="868"/>
    </location>
</feature>
<dbReference type="PANTHER" id="PTHR16484">
    <property type="entry name" value="PARTITIONING DEFECTIVE 3 RELATED"/>
    <property type="match status" value="1"/>
</dbReference>
<dbReference type="CDD" id="cd23059">
    <property type="entry name" value="PDZ3_Par3-like"/>
    <property type="match status" value="1"/>
</dbReference>
<keyword evidence="4" id="KW-0796">Tight junction</keyword>
<evidence type="ECO:0000313" key="13">
    <source>
        <dbReference type="EMBL" id="AFO94074.1"/>
    </source>
</evidence>
<feature type="compositionally biased region" description="Acidic residues" evidence="11">
    <location>
        <begin position="791"/>
        <end position="800"/>
    </location>
</feature>
<dbReference type="GO" id="GO:0035091">
    <property type="term" value="F:phosphatidylinositol binding"/>
    <property type="evidence" value="ECO:0007669"/>
    <property type="project" value="TreeGrafter"/>
</dbReference>
<evidence type="ECO:0000259" key="12">
    <source>
        <dbReference type="PROSITE" id="PS50106"/>
    </source>
</evidence>
<dbReference type="GO" id="GO:0016324">
    <property type="term" value="C:apical plasma membrane"/>
    <property type="evidence" value="ECO:0007669"/>
    <property type="project" value="TreeGrafter"/>
</dbReference>